<keyword evidence="3" id="KW-0378">Hydrolase</keyword>
<dbReference type="AlphaFoldDB" id="A0A417YYD9"/>
<comment type="caution">
    <text evidence="6">The sequence shown here is derived from an EMBL/GenBank/DDBJ whole genome shotgun (WGS) entry which is preliminary data.</text>
</comment>
<reference evidence="6 7" key="1">
    <citation type="journal article" date="2017" name="Int. J. Syst. Evol. Microbiol.">
        <title>Bacillus notoginsengisoli sp. nov., a novel bacterium isolated from the rhizosphere of Panax notoginseng.</title>
        <authorList>
            <person name="Zhang M.Y."/>
            <person name="Cheng J."/>
            <person name="Cai Y."/>
            <person name="Zhang T.Y."/>
            <person name="Wu Y.Y."/>
            <person name="Manikprabhu D."/>
            <person name="Li W.J."/>
            <person name="Zhang Y.X."/>
        </authorList>
    </citation>
    <scope>NUCLEOTIDE SEQUENCE [LARGE SCALE GENOMIC DNA]</scope>
    <source>
        <strain evidence="6 7">JCM 30743</strain>
    </source>
</reference>
<organism evidence="6 7">
    <name type="scientific">Neobacillus notoginsengisoli</name>
    <dbReference type="NCBI Taxonomy" id="1578198"/>
    <lineage>
        <taxon>Bacteria</taxon>
        <taxon>Bacillati</taxon>
        <taxon>Bacillota</taxon>
        <taxon>Bacilli</taxon>
        <taxon>Bacillales</taxon>
        <taxon>Bacillaceae</taxon>
        <taxon>Neobacillus</taxon>
    </lineage>
</organism>
<evidence type="ECO:0000256" key="3">
    <source>
        <dbReference type="ARBA" id="ARBA00022801"/>
    </source>
</evidence>
<dbReference type="EMBL" id="QWEG01000002">
    <property type="protein sequence ID" value="RHW42779.1"/>
    <property type="molecule type" value="Genomic_DNA"/>
</dbReference>
<gene>
    <name evidence="6" type="ORF">D1B31_04155</name>
</gene>
<comment type="cofactor">
    <cofactor evidence="1">
        <name>Zn(2+)</name>
        <dbReference type="ChEBI" id="CHEBI:29105"/>
    </cofactor>
</comment>
<dbReference type="PANTHER" id="PTHR35005:SF1">
    <property type="entry name" value="2-AMINO-5-FORMYLAMINO-6-RIBOSYLAMINOPYRIMIDIN-4(3H)-ONE 5'-MONOPHOSPHATE DEFORMYLASE"/>
    <property type="match status" value="1"/>
</dbReference>
<dbReference type="InterPro" id="IPR024087">
    <property type="entry name" value="Creatininase-like_sf"/>
</dbReference>
<evidence type="ECO:0000313" key="7">
    <source>
        <dbReference type="Proteomes" id="UP000284416"/>
    </source>
</evidence>
<keyword evidence="4" id="KW-0862">Zinc</keyword>
<dbReference type="Gene3D" id="3.40.50.10310">
    <property type="entry name" value="Creatininase"/>
    <property type="match status" value="1"/>
</dbReference>
<evidence type="ECO:0000313" key="6">
    <source>
        <dbReference type="EMBL" id="RHW42779.1"/>
    </source>
</evidence>
<proteinExistence type="inferred from homology"/>
<evidence type="ECO:0000256" key="1">
    <source>
        <dbReference type="ARBA" id="ARBA00001947"/>
    </source>
</evidence>
<comment type="similarity">
    <text evidence="5">Belongs to the creatininase superfamily.</text>
</comment>
<dbReference type="InterPro" id="IPR003785">
    <property type="entry name" value="Creatininase/forma_Hydrolase"/>
</dbReference>
<dbReference type="Pfam" id="PF02633">
    <property type="entry name" value="Creatininase"/>
    <property type="match status" value="1"/>
</dbReference>
<name>A0A417YYD9_9BACI</name>
<dbReference type="PANTHER" id="PTHR35005">
    <property type="entry name" value="3-DEHYDRO-SCYLLO-INOSOSE HYDROLASE"/>
    <property type="match status" value="1"/>
</dbReference>
<dbReference type="GO" id="GO:0046872">
    <property type="term" value="F:metal ion binding"/>
    <property type="evidence" value="ECO:0007669"/>
    <property type="project" value="UniProtKB-KW"/>
</dbReference>
<accession>A0A417YYD9</accession>
<sequence>MSLRKICCAGESNVKGSYFMKSVWLQENKWEDVERYLQKKKTIIVPVGSVEQHAKHLPLGTDSFVANKVAEDLGQQTDTLVAPPNWVGWAPHHMAFPGTITLRPETLISLMYDICKSLIYHGFEKIIIINGHREANLPPLKIAITKLRNETGAFLAIADPFYIAKKIGGEIKKSEPGGAGHADEMETSHMLHLMPELLEMDKAVRNIHLKHPFLQHDPFVEGDTIFVPSDVAGYREGSKNIGVVGDPTVSTAENGKTYHRELMKNLIEFVRYCEEEVEVTIRKREIPL</sequence>
<keyword evidence="7" id="KW-1185">Reference proteome</keyword>
<dbReference type="Proteomes" id="UP000284416">
    <property type="component" value="Unassembled WGS sequence"/>
</dbReference>
<protein>
    <submittedName>
        <fullName evidence="6">Creatininase family protein</fullName>
    </submittedName>
</protein>
<dbReference type="SUPFAM" id="SSF102215">
    <property type="entry name" value="Creatininase"/>
    <property type="match status" value="1"/>
</dbReference>
<dbReference type="GO" id="GO:0016811">
    <property type="term" value="F:hydrolase activity, acting on carbon-nitrogen (but not peptide) bonds, in linear amides"/>
    <property type="evidence" value="ECO:0007669"/>
    <property type="project" value="TreeGrafter"/>
</dbReference>
<dbReference type="GO" id="GO:0009231">
    <property type="term" value="P:riboflavin biosynthetic process"/>
    <property type="evidence" value="ECO:0007669"/>
    <property type="project" value="TreeGrafter"/>
</dbReference>
<keyword evidence="2" id="KW-0479">Metal-binding</keyword>
<evidence type="ECO:0000256" key="2">
    <source>
        <dbReference type="ARBA" id="ARBA00022723"/>
    </source>
</evidence>
<evidence type="ECO:0000256" key="5">
    <source>
        <dbReference type="ARBA" id="ARBA00024029"/>
    </source>
</evidence>
<evidence type="ECO:0000256" key="4">
    <source>
        <dbReference type="ARBA" id="ARBA00022833"/>
    </source>
</evidence>